<evidence type="ECO:0000256" key="5">
    <source>
        <dbReference type="ARBA" id="ARBA00022723"/>
    </source>
</evidence>
<evidence type="ECO:0000256" key="4">
    <source>
        <dbReference type="ARBA" id="ARBA00022568"/>
    </source>
</evidence>
<dbReference type="GO" id="GO:0051560">
    <property type="term" value="P:mitochondrial calcium ion homeostasis"/>
    <property type="evidence" value="ECO:0007669"/>
    <property type="project" value="TreeGrafter"/>
</dbReference>
<keyword evidence="5" id="KW-0479">Metal-binding</keyword>
<dbReference type="GO" id="GO:0036444">
    <property type="term" value="P:calcium import into the mitochondrion"/>
    <property type="evidence" value="ECO:0007669"/>
    <property type="project" value="TreeGrafter"/>
</dbReference>
<comment type="similarity">
    <text evidence="13">Belongs to the MICU1 family. MICU1 subfamily.</text>
</comment>
<dbReference type="GO" id="GO:0005509">
    <property type="term" value="F:calcium ion binding"/>
    <property type="evidence" value="ECO:0007669"/>
    <property type="project" value="InterPro"/>
</dbReference>
<evidence type="ECO:0000256" key="1">
    <source>
        <dbReference type="ARBA" id="ARBA00004273"/>
    </source>
</evidence>
<dbReference type="GO" id="GO:1990246">
    <property type="term" value="C:uniplex complex"/>
    <property type="evidence" value="ECO:0007669"/>
    <property type="project" value="TreeGrafter"/>
</dbReference>
<evidence type="ECO:0000256" key="10">
    <source>
        <dbReference type="ARBA" id="ARBA00023065"/>
    </source>
</evidence>
<evidence type="ECO:0000256" key="6">
    <source>
        <dbReference type="ARBA" id="ARBA00022737"/>
    </source>
</evidence>
<evidence type="ECO:0000256" key="12">
    <source>
        <dbReference type="ARBA" id="ARBA00023136"/>
    </source>
</evidence>
<keyword evidence="8" id="KW-0106">Calcium</keyword>
<keyword evidence="10" id="KW-0406">Ion transport</keyword>
<dbReference type="Proteomes" id="UP001374535">
    <property type="component" value="Chromosome 5"/>
</dbReference>
<dbReference type="InterPro" id="IPR018247">
    <property type="entry name" value="EF_Hand_1_Ca_BS"/>
</dbReference>
<keyword evidence="3" id="KW-0813">Transport</keyword>
<gene>
    <name evidence="15" type="ORF">V8G54_016927</name>
</gene>
<dbReference type="PROSITE" id="PS00018">
    <property type="entry name" value="EF_HAND_1"/>
    <property type="match status" value="1"/>
</dbReference>
<dbReference type="PANTHER" id="PTHR12294:SF1">
    <property type="entry name" value="CALCIUM UPTAKE PROTEIN 1, MITOCHONDRIAL"/>
    <property type="match status" value="1"/>
</dbReference>
<dbReference type="AlphaFoldDB" id="A0AAQ3NPQ5"/>
<evidence type="ECO:0000256" key="8">
    <source>
        <dbReference type="ARBA" id="ARBA00022837"/>
    </source>
</evidence>
<accession>A0AAQ3NPQ5</accession>
<keyword evidence="11" id="KW-0496">Mitochondrion</keyword>
<evidence type="ECO:0000256" key="9">
    <source>
        <dbReference type="ARBA" id="ARBA00022946"/>
    </source>
</evidence>
<organism evidence="15 16">
    <name type="scientific">Vigna mungo</name>
    <name type="common">Black gram</name>
    <name type="synonym">Phaseolus mungo</name>
    <dbReference type="NCBI Taxonomy" id="3915"/>
    <lineage>
        <taxon>Eukaryota</taxon>
        <taxon>Viridiplantae</taxon>
        <taxon>Streptophyta</taxon>
        <taxon>Embryophyta</taxon>
        <taxon>Tracheophyta</taxon>
        <taxon>Spermatophyta</taxon>
        <taxon>Magnoliopsida</taxon>
        <taxon>eudicotyledons</taxon>
        <taxon>Gunneridae</taxon>
        <taxon>Pentapetalae</taxon>
        <taxon>rosids</taxon>
        <taxon>fabids</taxon>
        <taxon>Fabales</taxon>
        <taxon>Fabaceae</taxon>
        <taxon>Papilionoideae</taxon>
        <taxon>50 kb inversion clade</taxon>
        <taxon>NPAAA clade</taxon>
        <taxon>indigoferoid/millettioid clade</taxon>
        <taxon>Phaseoleae</taxon>
        <taxon>Vigna</taxon>
    </lineage>
</organism>
<sequence length="150" mass="17195">MRLEFSHYDYNKRGSITAKDFALSLVASADVNHISKLLDRVEELNRNQQLRDLRLTFKEFQDFAELRKKLQSFSLAIFSYGKVCGVCITDKVVDIIFHVFDANRDGTLSVSEFVRVVQRREDIKSGSGFMGLVSCWSNCLKNCSSKKLQL</sequence>
<dbReference type="Pfam" id="PF13833">
    <property type="entry name" value="EF-hand_8"/>
    <property type="match status" value="1"/>
</dbReference>
<dbReference type="InterPro" id="IPR039800">
    <property type="entry name" value="MICU1/2/3"/>
</dbReference>
<reference evidence="15 16" key="1">
    <citation type="journal article" date="2023" name="Life. Sci Alliance">
        <title>Evolutionary insights into 3D genome organization and epigenetic landscape of Vigna mungo.</title>
        <authorList>
            <person name="Junaid A."/>
            <person name="Singh B."/>
            <person name="Bhatia S."/>
        </authorList>
    </citation>
    <scope>NUCLEOTIDE SEQUENCE [LARGE SCALE GENOMIC DNA]</scope>
    <source>
        <strain evidence="15">Urdbean</strain>
    </source>
</reference>
<evidence type="ECO:0000256" key="7">
    <source>
        <dbReference type="ARBA" id="ARBA00022792"/>
    </source>
</evidence>
<evidence type="ECO:0000256" key="3">
    <source>
        <dbReference type="ARBA" id="ARBA00022448"/>
    </source>
</evidence>
<dbReference type="SUPFAM" id="SSF47473">
    <property type="entry name" value="EF-hand"/>
    <property type="match status" value="1"/>
</dbReference>
<dbReference type="InterPro" id="IPR011992">
    <property type="entry name" value="EF-hand-dom_pair"/>
</dbReference>
<evidence type="ECO:0000313" key="15">
    <source>
        <dbReference type="EMBL" id="WVZ12397.1"/>
    </source>
</evidence>
<dbReference type="EMBL" id="CP144696">
    <property type="protein sequence ID" value="WVZ12397.1"/>
    <property type="molecule type" value="Genomic_DNA"/>
</dbReference>
<dbReference type="GO" id="GO:0005758">
    <property type="term" value="C:mitochondrial intermembrane space"/>
    <property type="evidence" value="ECO:0007669"/>
    <property type="project" value="UniProtKB-SubCell"/>
</dbReference>
<feature type="domain" description="EF-hand" evidence="14">
    <location>
        <begin position="88"/>
        <end position="123"/>
    </location>
</feature>
<evidence type="ECO:0000313" key="16">
    <source>
        <dbReference type="Proteomes" id="UP001374535"/>
    </source>
</evidence>
<keyword evidence="16" id="KW-1185">Reference proteome</keyword>
<keyword evidence="6" id="KW-0677">Repeat</keyword>
<evidence type="ECO:0000256" key="2">
    <source>
        <dbReference type="ARBA" id="ARBA00004569"/>
    </source>
</evidence>
<dbReference type="Gene3D" id="1.10.238.10">
    <property type="entry name" value="EF-hand"/>
    <property type="match status" value="1"/>
</dbReference>
<keyword evidence="4" id="KW-0109">Calcium transport</keyword>
<evidence type="ECO:0000256" key="13">
    <source>
        <dbReference type="ARBA" id="ARBA00038333"/>
    </source>
</evidence>
<dbReference type="PANTHER" id="PTHR12294">
    <property type="entry name" value="EF HAND DOMAIN FAMILY A1,A2-RELATED"/>
    <property type="match status" value="1"/>
</dbReference>
<keyword evidence="9" id="KW-0809">Transit peptide</keyword>
<keyword evidence="7" id="KW-0999">Mitochondrion inner membrane</keyword>
<evidence type="ECO:0000259" key="14">
    <source>
        <dbReference type="PROSITE" id="PS50222"/>
    </source>
</evidence>
<keyword evidence="12" id="KW-0472">Membrane</keyword>
<dbReference type="InterPro" id="IPR002048">
    <property type="entry name" value="EF_hand_dom"/>
</dbReference>
<dbReference type="PROSITE" id="PS50222">
    <property type="entry name" value="EF_HAND_2"/>
    <property type="match status" value="1"/>
</dbReference>
<protein>
    <recommendedName>
        <fullName evidence="14">EF-hand domain-containing protein</fullName>
    </recommendedName>
</protein>
<evidence type="ECO:0000256" key="11">
    <source>
        <dbReference type="ARBA" id="ARBA00023128"/>
    </source>
</evidence>
<name>A0AAQ3NPQ5_VIGMU</name>
<comment type="subcellular location">
    <subcellularLocation>
        <location evidence="1">Mitochondrion inner membrane</location>
    </subcellularLocation>
    <subcellularLocation>
        <location evidence="2">Mitochondrion intermembrane space</location>
    </subcellularLocation>
</comment>
<proteinExistence type="inferred from homology"/>